<dbReference type="InterPro" id="IPR001647">
    <property type="entry name" value="HTH_TetR"/>
</dbReference>
<organism evidence="6 7">
    <name type="scientific">Georgenia faecalis</name>
    <dbReference type="NCBI Taxonomy" id="2483799"/>
    <lineage>
        <taxon>Bacteria</taxon>
        <taxon>Bacillati</taxon>
        <taxon>Actinomycetota</taxon>
        <taxon>Actinomycetes</taxon>
        <taxon>Micrococcales</taxon>
        <taxon>Bogoriellaceae</taxon>
        <taxon>Georgenia</taxon>
    </lineage>
</organism>
<reference evidence="7" key="1">
    <citation type="journal article" date="2019" name="Int. J. Syst. Evol. Microbiol.">
        <title>The Global Catalogue of Microorganisms (GCM) 10K type strain sequencing project: providing services to taxonomists for standard genome sequencing and annotation.</title>
        <authorList>
            <consortium name="The Broad Institute Genomics Platform"/>
            <consortium name="The Broad Institute Genome Sequencing Center for Infectious Disease"/>
            <person name="Wu L."/>
            <person name="Ma J."/>
        </authorList>
    </citation>
    <scope>NUCLEOTIDE SEQUENCE [LARGE SCALE GENOMIC DNA]</scope>
    <source>
        <strain evidence="7">JCM 3369</strain>
    </source>
</reference>
<evidence type="ECO:0000256" key="2">
    <source>
        <dbReference type="ARBA" id="ARBA00023125"/>
    </source>
</evidence>
<dbReference type="PANTHER" id="PTHR30055:SF151">
    <property type="entry name" value="TRANSCRIPTIONAL REGULATORY PROTEIN"/>
    <property type="match status" value="1"/>
</dbReference>
<feature type="DNA-binding region" description="H-T-H motif" evidence="4">
    <location>
        <begin position="56"/>
        <end position="75"/>
    </location>
</feature>
<proteinExistence type="predicted"/>
<dbReference type="InterPro" id="IPR004111">
    <property type="entry name" value="Repressor_TetR_C"/>
</dbReference>
<dbReference type="SUPFAM" id="SSF48498">
    <property type="entry name" value="Tetracyclin repressor-like, C-terminal domain"/>
    <property type="match status" value="1"/>
</dbReference>
<evidence type="ECO:0000256" key="1">
    <source>
        <dbReference type="ARBA" id="ARBA00023015"/>
    </source>
</evidence>
<feature type="domain" description="HTH tetR-type" evidence="5">
    <location>
        <begin position="33"/>
        <end position="93"/>
    </location>
</feature>
<dbReference type="InterPro" id="IPR009057">
    <property type="entry name" value="Homeodomain-like_sf"/>
</dbReference>
<keyword evidence="2 4" id="KW-0238">DNA-binding</keyword>
<comment type="caution">
    <text evidence="6">The sequence shown here is derived from an EMBL/GenBank/DDBJ whole genome shotgun (WGS) entry which is preliminary data.</text>
</comment>
<dbReference type="RefSeq" id="WP_122825296.1">
    <property type="nucleotide sequence ID" value="NZ_CP033325.1"/>
</dbReference>
<dbReference type="InterPro" id="IPR036271">
    <property type="entry name" value="Tet_transcr_reg_TetR-rel_C_sf"/>
</dbReference>
<dbReference type="SUPFAM" id="SSF46689">
    <property type="entry name" value="Homeodomain-like"/>
    <property type="match status" value="1"/>
</dbReference>
<gene>
    <name evidence="6" type="ORF">ACFO3F_05760</name>
</gene>
<dbReference type="Gene3D" id="1.10.357.10">
    <property type="entry name" value="Tetracycline Repressor, domain 2"/>
    <property type="match status" value="1"/>
</dbReference>
<protein>
    <submittedName>
        <fullName evidence="6">TetR/AcrR family transcriptional regulator</fullName>
    </submittedName>
</protein>
<dbReference type="PROSITE" id="PS50977">
    <property type="entry name" value="HTH_TETR_2"/>
    <property type="match status" value="1"/>
</dbReference>
<evidence type="ECO:0000256" key="3">
    <source>
        <dbReference type="ARBA" id="ARBA00023163"/>
    </source>
</evidence>
<dbReference type="Pfam" id="PF02909">
    <property type="entry name" value="TetR_C_1"/>
    <property type="match status" value="1"/>
</dbReference>
<evidence type="ECO:0000259" key="5">
    <source>
        <dbReference type="PROSITE" id="PS50977"/>
    </source>
</evidence>
<evidence type="ECO:0000313" key="6">
    <source>
        <dbReference type="EMBL" id="MFC4554748.1"/>
    </source>
</evidence>
<dbReference type="EMBL" id="JBHSGF010000003">
    <property type="protein sequence ID" value="MFC4554748.1"/>
    <property type="molecule type" value="Genomic_DNA"/>
</dbReference>
<sequence>MSDQEQVGAADLPPGMAVLWRASETGSRGPRRALSRAKIAEAGVALADADGLDGLSMARLARRLGVTTMALYRYVASKDELYALMYDAAVGAPPDAATSGSWRAELEAWCTEQVGAIAQHPWLMELVTLSAMGPNRVAWIERGLRALEPTGLSQQRRAAVIGMLALHVLSEGQVVASFVRQQRGVRADHPALADFSALLGAVTDPVQYPAITAALAAGAFSDDGSADGAVSLSLTLLLDGVERLVEREGG</sequence>
<keyword evidence="1" id="KW-0805">Transcription regulation</keyword>
<keyword evidence="7" id="KW-1185">Reference proteome</keyword>
<accession>A0ABV9D926</accession>
<keyword evidence="3" id="KW-0804">Transcription</keyword>
<dbReference type="Proteomes" id="UP001595955">
    <property type="component" value="Unassembled WGS sequence"/>
</dbReference>
<dbReference type="PANTHER" id="PTHR30055">
    <property type="entry name" value="HTH-TYPE TRANSCRIPTIONAL REGULATOR RUTR"/>
    <property type="match status" value="1"/>
</dbReference>
<dbReference type="InterPro" id="IPR050109">
    <property type="entry name" value="HTH-type_TetR-like_transc_reg"/>
</dbReference>
<dbReference type="Gene3D" id="1.10.10.60">
    <property type="entry name" value="Homeodomain-like"/>
    <property type="match status" value="1"/>
</dbReference>
<dbReference type="Pfam" id="PF00440">
    <property type="entry name" value="TetR_N"/>
    <property type="match status" value="1"/>
</dbReference>
<evidence type="ECO:0000313" key="7">
    <source>
        <dbReference type="Proteomes" id="UP001595955"/>
    </source>
</evidence>
<evidence type="ECO:0000256" key="4">
    <source>
        <dbReference type="PROSITE-ProRule" id="PRU00335"/>
    </source>
</evidence>
<name>A0ABV9D926_9MICO</name>